<organism evidence="1 2">
    <name type="scientific">Gossypium australe</name>
    <dbReference type="NCBI Taxonomy" id="47621"/>
    <lineage>
        <taxon>Eukaryota</taxon>
        <taxon>Viridiplantae</taxon>
        <taxon>Streptophyta</taxon>
        <taxon>Embryophyta</taxon>
        <taxon>Tracheophyta</taxon>
        <taxon>Spermatophyta</taxon>
        <taxon>Magnoliopsida</taxon>
        <taxon>eudicotyledons</taxon>
        <taxon>Gunneridae</taxon>
        <taxon>Pentapetalae</taxon>
        <taxon>rosids</taxon>
        <taxon>malvids</taxon>
        <taxon>Malvales</taxon>
        <taxon>Malvaceae</taxon>
        <taxon>Malvoideae</taxon>
        <taxon>Gossypium</taxon>
    </lineage>
</organism>
<reference evidence="2" key="1">
    <citation type="journal article" date="2019" name="Plant Biotechnol. J.">
        <title>Genome sequencing of the Australian wild diploid species Gossypium australe highlights disease resistance and delayed gland morphogenesis.</title>
        <authorList>
            <person name="Cai Y."/>
            <person name="Cai X."/>
            <person name="Wang Q."/>
            <person name="Wang P."/>
            <person name="Zhang Y."/>
            <person name="Cai C."/>
            <person name="Xu Y."/>
            <person name="Wang K."/>
            <person name="Zhou Z."/>
            <person name="Wang C."/>
            <person name="Geng S."/>
            <person name="Li B."/>
            <person name="Dong Q."/>
            <person name="Hou Y."/>
            <person name="Wang H."/>
            <person name="Ai P."/>
            <person name="Liu Z."/>
            <person name="Yi F."/>
            <person name="Sun M."/>
            <person name="An G."/>
            <person name="Cheng J."/>
            <person name="Zhang Y."/>
            <person name="Shi Q."/>
            <person name="Xie Y."/>
            <person name="Shi X."/>
            <person name="Chang Y."/>
            <person name="Huang F."/>
            <person name="Chen Y."/>
            <person name="Hong S."/>
            <person name="Mi L."/>
            <person name="Sun Q."/>
            <person name="Zhang L."/>
            <person name="Zhou B."/>
            <person name="Peng R."/>
            <person name="Zhang X."/>
            <person name="Liu F."/>
        </authorList>
    </citation>
    <scope>NUCLEOTIDE SEQUENCE [LARGE SCALE GENOMIC DNA]</scope>
    <source>
        <strain evidence="2">cv. PA1801</strain>
    </source>
</reference>
<accession>A0A5B6WLZ6</accession>
<evidence type="ECO:0000313" key="1">
    <source>
        <dbReference type="EMBL" id="KAA3482304.1"/>
    </source>
</evidence>
<dbReference type="OrthoDB" id="3176171at2759"/>
<protein>
    <submittedName>
        <fullName evidence="1">Kinesin-like protein NACK1</fullName>
    </submittedName>
</protein>
<name>A0A5B6WLZ6_9ROSI</name>
<keyword evidence="2" id="KW-1185">Reference proteome</keyword>
<sequence length="60" mass="6955">MWIFNFVLYCSSIEVEEYAWRLSICWCPLGELILTLKNKIDYGCERMGQGLIFSLAATTN</sequence>
<gene>
    <name evidence="1" type="ORF">EPI10_004560</name>
</gene>
<dbReference type="AlphaFoldDB" id="A0A5B6WLZ6"/>
<evidence type="ECO:0000313" key="2">
    <source>
        <dbReference type="Proteomes" id="UP000325315"/>
    </source>
</evidence>
<dbReference type="Proteomes" id="UP000325315">
    <property type="component" value="Unassembled WGS sequence"/>
</dbReference>
<comment type="caution">
    <text evidence="1">The sequence shown here is derived from an EMBL/GenBank/DDBJ whole genome shotgun (WGS) entry which is preliminary data.</text>
</comment>
<dbReference type="EMBL" id="SMMG02000002">
    <property type="protein sequence ID" value="KAA3482304.1"/>
    <property type="molecule type" value="Genomic_DNA"/>
</dbReference>
<proteinExistence type="predicted"/>